<feature type="compositionally biased region" description="Polar residues" evidence="6">
    <location>
        <begin position="1535"/>
        <end position="1561"/>
    </location>
</feature>
<evidence type="ECO:0000256" key="2">
    <source>
        <dbReference type="ARBA" id="ARBA00022525"/>
    </source>
</evidence>
<dbReference type="NCBIfam" id="NF040941">
    <property type="entry name" value="GGGWT_bact"/>
    <property type="match status" value="1"/>
</dbReference>
<feature type="compositionally biased region" description="Polar residues" evidence="6">
    <location>
        <begin position="1006"/>
        <end position="1045"/>
    </location>
</feature>
<keyword evidence="7" id="KW-0732">Signal</keyword>
<feature type="compositionally biased region" description="Low complexity" evidence="6">
    <location>
        <begin position="1613"/>
        <end position="1628"/>
    </location>
</feature>
<evidence type="ECO:0000259" key="8">
    <source>
        <dbReference type="PROSITE" id="PS51406"/>
    </source>
</evidence>
<feature type="compositionally biased region" description="Polar residues" evidence="6">
    <location>
        <begin position="1087"/>
        <end position="1101"/>
    </location>
</feature>
<dbReference type="FunFam" id="3.90.215.10:FF:000001">
    <property type="entry name" value="Tenascin isoform 1"/>
    <property type="match status" value="1"/>
</dbReference>
<feature type="chain" id="PRO_5044226691" description="Fibrinogen C-terminal domain-containing protein" evidence="7">
    <location>
        <begin position="24"/>
        <end position="1989"/>
    </location>
</feature>
<dbReference type="GeneTree" id="ENSGT00940000157946"/>
<dbReference type="SUPFAM" id="SSF56496">
    <property type="entry name" value="Fibrinogen C-terminal domain-like"/>
    <property type="match status" value="1"/>
</dbReference>
<dbReference type="Ensembl" id="ENSELUT00000036541.3">
    <property type="protein sequence ID" value="ENSELUP00000042447.2"/>
    <property type="gene ID" value="ENSELUG00000023669.3"/>
</dbReference>
<reference evidence="9" key="4">
    <citation type="submission" date="2025-09" db="UniProtKB">
        <authorList>
            <consortium name="Ensembl"/>
        </authorList>
    </citation>
    <scope>IDENTIFICATION</scope>
</reference>
<evidence type="ECO:0000256" key="5">
    <source>
        <dbReference type="SAM" id="Coils"/>
    </source>
</evidence>
<dbReference type="PROSITE" id="PS00514">
    <property type="entry name" value="FIBRINOGEN_C_1"/>
    <property type="match status" value="1"/>
</dbReference>
<feature type="compositionally biased region" description="Polar residues" evidence="6">
    <location>
        <begin position="1575"/>
        <end position="1587"/>
    </location>
</feature>
<evidence type="ECO:0000313" key="9">
    <source>
        <dbReference type="Ensembl" id="ENSELUP00000042447.2"/>
    </source>
</evidence>
<feature type="compositionally biased region" description="Polar residues" evidence="6">
    <location>
        <begin position="689"/>
        <end position="698"/>
    </location>
</feature>
<dbReference type="OMA" id="QERPDQM"/>
<feature type="region of interest" description="Disordered" evidence="6">
    <location>
        <begin position="1087"/>
        <end position="1169"/>
    </location>
</feature>
<organism evidence="9 10">
    <name type="scientific">Esox lucius</name>
    <name type="common">Northern pike</name>
    <dbReference type="NCBI Taxonomy" id="8010"/>
    <lineage>
        <taxon>Eukaryota</taxon>
        <taxon>Metazoa</taxon>
        <taxon>Chordata</taxon>
        <taxon>Craniata</taxon>
        <taxon>Vertebrata</taxon>
        <taxon>Euteleostomi</taxon>
        <taxon>Actinopterygii</taxon>
        <taxon>Neopterygii</taxon>
        <taxon>Teleostei</taxon>
        <taxon>Protacanthopterygii</taxon>
        <taxon>Esociformes</taxon>
        <taxon>Esocidae</taxon>
        <taxon>Esox</taxon>
    </lineage>
</organism>
<evidence type="ECO:0000256" key="7">
    <source>
        <dbReference type="SAM" id="SignalP"/>
    </source>
</evidence>
<feature type="compositionally biased region" description="Polar residues" evidence="6">
    <location>
        <begin position="568"/>
        <end position="583"/>
    </location>
</feature>
<feature type="compositionally biased region" description="Polar residues" evidence="6">
    <location>
        <begin position="797"/>
        <end position="806"/>
    </location>
</feature>
<feature type="region of interest" description="Disordered" evidence="6">
    <location>
        <begin position="1213"/>
        <end position="1489"/>
    </location>
</feature>
<feature type="region of interest" description="Disordered" evidence="6">
    <location>
        <begin position="920"/>
        <end position="1045"/>
    </location>
</feature>
<feature type="compositionally biased region" description="Basic and acidic residues" evidence="6">
    <location>
        <begin position="110"/>
        <end position="344"/>
    </location>
</feature>
<feature type="compositionally biased region" description="Polar residues" evidence="6">
    <location>
        <begin position="1240"/>
        <end position="1260"/>
    </location>
</feature>
<dbReference type="GO" id="GO:0072377">
    <property type="term" value="P:blood coagulation, common pathway"/>
    <property type="evidence" value="ECO:0007669"/>
    <property type="project" value="TreeGrafter"/>
</dbReference>
<dbReference type="GO" id="GO:0005577">
    <property type="term" value="C:fibrinogen complex"/>
    <property type="evidence" value="ECO:0007669"/>
    <property type="project" value="TreeGrafter"/>
</dbReference>
<comment type="subcellular location">
    <subcellularLocation>
        <location evidence="1">Secreted</location>
    </subcellularLocation>
</comment>
<dbReference type="GO" id="GO:0034116">
    <property type="term" value="P:positive regulation of heterotypic cell-cell adhesion"/>
    <property type="evidence" value="ECO:0007669"/>
    <property type="project" value="TreeGrafter"/>
</dbReference>
<dbReference type="CDD" id="cd00087">
    <property type="entry name" value="FReD"/>
    <property type="match status" value="1"/>
</dbReference>
<feature type="compositionally biased region" description="Basic and acidic residues" evidence="6">
    <location>
        <begin position="381"/>
        <end position="410"/>
    </location>
</feature>
<evidence type="ECO:0000256" key="4">
    <source>
        <dbReference type="ARBA" id="ARBA00023180"/>
    </source>
</evidence>
<dbReference type="SMART" id="SM00186">
    <property type="entry name" value="FBG"/>
    <property type="match status" value="1"/>
</dbReference>
<name>A0A3P9ANV8_ESOLU</name>
<dbReference type="RefSeq" id="XP_010888664.2">
    <property type="nucleotide sequence ID" value="XM_010890362.4"/>
</dbReference>
<dbReference type="Proteomes" id="UP000265140">
    <property type="component" value="Chromosome 19"/>
</dbReference>
<reference evidence="10" key="1">
    <citation type="journal article" date="2014" name="PLoS ONE">
        <title>The genome and linkage map of the northern pike (Esox lucius): conserved synteny revealed between the salmonid sister group and the Neoteleostei.</title>
        <authorList>
            <person name="Rondeau E.B."/>
            <person name="Minkley D.R."/>
            <person name="Leong J.S."/>
            <person name="Messmer A.M."/>
            <person name="Jantzen J.R."/>
            <person name="von Schalburg K.R."/>
            <person name="Lemon C."/>
            <person name="Bird N.H."/>
            <person name="Koop B.F."/>
        </authorList>
    </citation>
    <scope>NUCLEOTIDE SEQUENCE</scope>
</reference>
<feature type="region of interest" description="Disordered" evidence="6">
    <location>
        <begin position="107"/>
        <end position="698"/>
    </location>
</feature>
<evidence type="ECO:0000256" key="1">
    <source>
        <dbReference type="ARBA" id="ARBA00004613"/>
    </source>
</evidence>
<dbReference type="GO" id="GO:0005201">
    <property type="term" value="F:extracellular matrix structural constituent"/>
    <property type="evidence" value="ECO:0007669"/>
    <property type="project" value="TreeGrafter"/>
</dbReference>
<dbReference type="InterPro" id="IPR002181">
    <property type="entry name" value="Fibrinogen_a/b/g_C_dom"/>
</dbReference>
<dbReference type="InterPro" id="IPR020837">
    <property type="entry name" value="Fibrinogen_CS"/>
</dbReference>
<feature type="region of interest" description="Disordered" evidence="6">
    <location>
        <begin position="737"/>
        <end position="867"/>
    </location>
</feature>
<dbReference type="InterPro" id="IPR014716">
    <property type="entry name" value="Fibrinogen_a/b/g_C_1"/>
</dbReference>
<feature type="compositionally biased region" description="Polar residues" evidence="6">
    <location>
        <begin position="858"/>
        <end position="867"/>
    </location>
</feature>
<keyword evidence="5" id="KW-0175">Coiled coil</keyword>
<keyword evidence="10" id="KW-1185">Reference proteome</keyword>
<dbReference type="Gene3D" id="3.90.215.10">
    <property type="entry name" value="Gamma Fibrinogen, chain A, domain 1"/>
    <property type="match status" value="1"/>
</dbReference>
<dbReference type="Bgee" id="ENSELUG00000023669">
    <property type="expression patterns" value="Expressed in stomach and 4 other cell types or tissues"/>
</dbReference>
<reference evidence="9" key="2">
    <citation type="submission" date="2020-02" db="EMBL/GenBank/DDBJ databases">
        <title>Esox lucius (northern pike) genome, fEsoLuc1, primary haplotype.</title>
        <authorList>
            <person name="Myers G."/>
            <person name="Karagic N."/>
            <person name="Meyer A."/>
            <person name="Pippel M."/>
            <person name="Reichard M."/>
            <person name="Winkler S."/>
            <person name="Tracey A."/>
            <person name="Sims Y."/>
            <person name="Howe K."/>
            <person name="Rhie A."/>
            <person name="Formenti G."/>
            <person name="Durbin R."/>
            <person name="Fedrigo O."/>
            <person name="Jarvis E.D."/>
        </authorList>
    </citation>
    <scope>NUCLEOTIDE SEQUENCE [LARGE SCALE GENOMIC DNA]</scope>
</reference>
<dbReference type="GO" id="GO:0030674">
    <property type="term" value="F:protein-macromolecule adaptor activity"/>
    <property type="evidence" value="ECO:0007669"/>
    <property type="project" value="TreeGrafter"/>
</dbReference>
<keyword evidence="3" id="KW-1015">Disulfide bond</keyword>
<dbReference type="OrthoDB" id="6514358at2759"/>
<dbReference type="GO" id="GO:0070527">
    <property type="term" value="P:platelet aggregation"/>
    <property type="evidence" value="ECO:0007669"/>
    <property type="project" value="TreeGrafter"/>
</dbReference>
<feature type="compositionally biased region" description="Low complexity" evidence="6">
    <location>
        <begin position="1452"/>
        <end position="1469"/>
    </location>
</feature>
<dbReference type="GO" id="GO:0042730">
    <property type="term" value="P:fibrinolysis"/>
    <property type="evidence" value="ECO:0007669"/>
    <property type="project" value="TreeGrafter"/>
</dbReference>
<evidence type="ECO:0000256" key="6">
    <source>
        <dbReference type="SAM" id="MobiDB-lite"/>
    </source>
</evidence>
<sequence>MRLAVLCICGTLLAFSKSPGVYANPREGIFQWGTESASCQVTLKPAGKCGGEGMDENVCPYQVIMPPLDIMMPRQLWELERTVKELQRLKETVEQLKRACMECKMSQRGTKRERLEDREREKKKEDKEMILGPGDRETEKEEKVRLGLGDKEKEKVGDETERHGDRDQNMQIETDGKKARDRERKIEQVREVVGERAKEKEINIVEERKREEEKEIEREKKSDRGGNREWEKERESKIEEMEEREAKMEKEIILEEERRRKDETEKDRRSENEKERLWVGEVQTEKESQGDKVRKKEMERENKWKEARAIEEKRVRGHREQIQEKGERPVETGKEREGKSEKVKGSKRQHPHQMKNENIRKKDIQGEREWQKKKQTPSYEHGIENQKEYQIDETGKKNEEEVDKSIKSVQRDSIGTVVTNGSSDDQNMTSPSPDSGYTQYSMPRPDSSGPDQTSTNPSPLSRTYNSTRYDPSQNDSQITSSSLKLTLSASPRTQPTKKPSWSFKPKPERKSKPDQTLIPGLRPQPRPKPKAVPKPTSYSPIKSFSFNPETTTRTGITLSSTSCLNPGVSFSSSSLKTNKINTQSSTTPGTSTSPGYRTTSSRHGASSRSVSSPTPGPKTTTRSIPRTTSPSSRTGLEWTLRPGLKLKPGGRPFPGPKPRRRPGPKPILKLRPPSPTSSSSPIAKTSPTRGSTPDTITSLGQMTISLGSFTTSFQPEIINTNPSPDSGNSITPINTPESTAIDRPKTTHSSFLTSTSSSTPTITITTSSTLSSSNIGYNSRSPSMSSGPEIKYDQHYDPNTMTTTPRIKSRPGLQPRTDLHLKPGLNGKPELKPKPGPKHISGLRPKPGLKSIPYPKPRSSSSTNINRKSTYFTSTILTTTTSPSPGITSHTLQTLKTSTIISNTPVHASDATTEITNQIYRNNSSSPGASISSRSSLTPGTSPSSRIGSYRTPRPGSKLKPGARPFHGQRPKPGSRQRPVLKPRPPKQRYSSSSIPKTMPTLGLTPDTTTNPSQKTISPGSFTTSSKPEISNRSSSPGSHDSITPINSLESTAISRPKNISSSVLTWSSTPSSTPAKTITTSISPRTNLISYSSRSPSTGFSPEIKSDQHHEPNAMNTTPRNKSRPGLQPSPDLQPKPGLKDKPKLKPKPGSKSLSGLRPKLRPPRPATINLKNMFITSPTTTTSLSHRISSHSLQTLRTSAILSNNTPVHAPDISTEITNQSYRKSSSSPGASINISPTPGTITTDRPRSKITSPSSRIGSWWTPRPGLKPKPDTRPFPGLTHGRKLKPAEKHRPLNPTSFSRPVPDTTPRPSSIPDTINSLSPKTTHPSSETKGSNHGISFTTPSSGSISGTTSGVTNSRTRKGSSSSRSITQSQTPGIKTITSHNSRTISTRISPETKYAEYHESRSTTPRLSIKPKPGINPLSDQHFPSERPKSRPTFKPVLKPTQPSPINSSSSEQKSSSRSGSTFTTITSHGPEERTNISQIWPTTTITSSSLRTTSPIIKCISCTTSPNSKTDFTTLSPLSLNAGFSPVTNDLNRRPSQNFTKSPWISKPSTKSKSGKQPMPGLKPRTSLNPKYHTSSETGPKPKISPRPIPGLEQKTGLMPVPKPWRTTTTQGPRTTSSWNTSPEIMSTIISSQELATSRKSTSTSPIPLANSNHIPTTINSDFPMPSPIPESSTPSVRELRVKTSQVSASLNEIKDTSGEPKVSQRGIPNVHPGLNKLREKNQRGSITERNRYQPQSTAKALPEVPIAPKDCSDHMLRGERKSGVYHVTPDSKNRTFTVFCDMESLGGGWTIIQLRQDGSVNFNRTWDEYRTGFGDLRNGEFWLGNDHIHLLTRHRDMILRVELEDFSGLRGYAEYKVFRVAGERLRYRLFVGGYSGTAGDALQFSKSYNHNNRFFTTPDRDHDRYPSGNCGAYYGSGWWFDACMAANLNGRYYVGKYKGVRNGIYWGTWHNISTEYYLTNDRQSFKTVRMMIRPRNYAK</sequence>
<feature type="compositionally biased region" description="Polar residues" evidence="6">
    <location>
        <begin position="411"/>
        <end position="441"/>
    </location>
</feature>
<keyword evidence="4" id="KW-0325">Glycoprotein</keyword>
<feature type="compositionally biased region" description="Low complexity" evidence="6">
    <location>
        <begin position="476"/>
        <end position="490"/>
    </location>
</feature>
<feature type="compositionally biased region" description="Polar residues" evidence="6">
    <location>
        <begin position="1217"/>
        <end position="1226"/>
    </location>
</feature>
<dbReference type="Pfam" id="PF00147">
    <property type="entry name" value="Fibrinogen_C"/>
    <property type="match status" value="1"/>
</dbReference>
<feature type="compositionally biased region" description="Low complexity" evidence="6">
    <location>
        <begin position="550"/>
        <end position="562"/>
    </location>
</feature>
<feature type="compositionally biased region" description="Low complexity" evidence="6">
    <location>
        <begin position="924"/>
        <end position="936"/>
    </location>
</feature>
<feature type="compositionally biased region" description="Low complexity" evidence="6">
    <location>
        <begin position="666"/>
        <end position="688"/>
    </location>
</feature>
<feature type="compositionally biased region" description="Low complexity" evidence="6">
    <location>
        <begin position="1340"/>
        <end position="1378"/>
    </location>
</feature>
<dbReference type="PROSITE" id="PS51406">
    <property type="entry name" value="FIBRINOGEN_C_2"/>
    <property type="match status" value="1"/>
</dbReference>
<feature type="domain" description="Fibrinogen C-terminal" evidence="8">
    <location>
        <begin position="1752"/>
        <end position="1986"/>
    </location>
</feature>
<feature type="compositionally biased region" description="Polar residues" evidence="6">
    <location>
        <begin position="1311"/>
        <end position="1339"/>
    </location>
</feature>
<dbReference type="InterPro" id="IPR036056">
    <property type="entry name" value="Fibrinogen-like_C"/>
</dbReference>
<keyword evidence="2" id="KW-0964">Secreted</keyword>
<dbReference type="GeneID" id="105022165"/>
<feature type="compositionally biased region" description="Polar residues" evidence="6">
    <location>
        <begin position="937"/>
        <end position="947"/>
    </location>
</feature>
<feature type="region of interest" description="Disordered" evidence="6">
    <location>
        <begin position="1697"/>
        <end position="1763"/>
    </location>
</feature>
<feature type="compositionally biased region" description="Polar residues" evidence="6">
    <location>
        <begin position="536"/>
        <end position="549"/>
    </location>
</feature>
<feature type="compositionally biased region" description="Basic residues" evidence="6">
    <location>
        <begin position="967"/>
        <end position="987"/>
    </location>
</feature>
<proteinExistence type="predicted"/>
<feature type="compositionally biased region" description="Low complexity" evidence="6">
    <location>
        <begin position="1227"/>
        <end position="1239"/>
    </location>
</feature>
<dbReference type="PANTHER" id="PTHR47221">
    <property type="entry name" value="FIBRINOGEN ALPHA CHAIN"/>
    <property type="match status" value="1"/>
</dbReference>
<evidence type="ECO:0000256" key="3">
    <source>
        <dbReference type="ARBA" id="ARBA00023157"/>
    </source>
</evidence>
<dbReference type="InterPro" id="IPR037579">
    <property type="entry name" value="FIB_ANG-like"/>
</dbReference>
<feature type="compositionally biased region" description="Basic and acidic residues" evidence="6">
    <location>
        <begin position="354"/>
        <end position="372"/>
    </location>
</feature>
<reference evidence="9" key="3">
    <citation type="submission" date="2025-08" db="UniProtKB">
        <authorList>
            <consortium name="Ensembl"/>
        </authorList>
    </citation>
    <scope>IDENTIFICATION</scope>
</reference>
<feature type="compositionally biased region" description="Basic and acidic residues" evidence="6">
    <location>
        <begin position="1726"/>
        <end position="1741"/>
    </location>
</feature>
<feature type="compositionally biased region" description="Low complexity" evidence="6">
    <location>
        <begin position="747"/>
        <end position="773"/>
    </location>
</feature>
<protein>
    <recommendedName>
        <fullName evidence="8">Fibrinogen C-terminal domain-containing protein</fullName>
    </recommendedName>
</protein>
<feature type="compositionally biased region" description="Polar residues" evidence="6">
    <location>
        <begin position="1379"/>
        <end position="1397"/>
    </location>
</feature>
<evidence type="ECO:0000313" key="10">
    <source>
        <dbReference type="Proteomes" id="UP000265140"/>
    </source>
</evidence>
<dbReference type="KEGG" id="els:105022165"/>
<feature type="region of interest" description="Disordered" evidence="6">
    <location>
        <begin position="1534"/>
        <end position="1630"/>
    </location>
</feature>
<feature type="compositionally biased region" description="Low complexity" evidence="6">
    <location>
        <begin position="584"/>
        <end position="650"/>
    </location>
</feature>
<dbReference type="InParanoid" id="A0A3P9ANV8"/>
<dbReference type="PANTHER" id="PTHR47221:SF5">
    <property type="entry name" value="FIBRINOGEN C-TERMINAL DOMAIN-CONTAINING PROTEIN"/>
    <property type="match status" value="1"/>
</dbReference>
<feature type="region of interest" description="Disordered" evidence="6">
    <location>
        <begin position="1063"/>
        <end position="1082"/>
    </location>
</feature>
<feature type="compositionally biased region" description="Polar residues" evidence="6">
    <location>
        <begin position="774"/>
        <end position="786"/>
    </location>
</feature>
<accession>A0A3P9ANV8</accession>
<feature type="compositionally biased region" description="Polar residues" evidence="6">
    <location>
        <begin position="449"/>
        <end position="475"/>
    </location>
</feature>
<feature type="coiled-coil region" evidence="5">
    <location>
        <begin position="76"/>
        <end position="106"/>
    </location>
</feature>
<feature type="signal peptide" evidence="7">
    <location>
        <begin position="1"/>
        <end position="23"/>
    </location>
</feature>